<dbReference type="GO" id="GO:0005524">
    <property type="term" value="F:ATP binding"/>
    <property type="evidence" value="ECO:0007669"/>
    <property type="project" value="UniProtKB-KW"/>
</dbReference>
<dbReference type="GO" id="GO:0016887">
    <property type="term" value="F:ATP hydrolysis activity"/>
    <property type="evidence" value="ECO:0007669"/>
    <property type="project" value="InterPro"/>
</dbReference>
<protein>
    <recommendedName>
        <fullName evidence="3">ATPase AAA-type core domain-containing protein</fullName>
    </recommendedName>
</protein>
<name>A0AAV6LNN6_9ERIC</name>
<comment type="caution">
    <text evidence="4">The sequence shown here is derived from an EMBL/GenBank/DDBJ whole genome shotgun (WGS) entry which is preliminary data.</text>
</comment>
<dbReference type="InterPro" id="IPR001270">
    <property type="entry name" value="ClpA/B"/>
</dbReference>
<gene>
    <name evidence="4" type="ORF">RHGRI_002218</name>
</gene>
<keyword evidence="1" id="KW-0547">Nucleotide-binding</keyword>
<evidence type="ECO:0000256" key="2">
    <source>
        <dbReference type="ARBA" id="ARBA00022840"/>
    </source>
</evidence>
<dbReference type="PRINTS" id="PR00300">
    <property type="entry name" value="CLPPROTEASEA"/>
</dbReference>
<dbReference type="InterPro" id="IPR003959">
    <property type="entry name" value="ATPase_AAA_core"/>
</dbReference>
<dbReference type="GO" id="GO:0005737">
    <property type="term" value="C:cytoplasm"/>
    <property type="evidence" value="ECO:0007669"/>
    <property type="project" value="TreeGrafter"/>
</dbReference>
<dbReference type="Gene3D" id="3.40.50.300">
    <property type="entry name" value="P-loop containing nucleotide triphosphate hydrolases"/>
    <property type="match status" value="2"/>
</dbReference>
<evidence type="ECO:0000259" key="3">
    <source>
        <dbReference type="Pfam" id="PF07724"/>
    </source>
</evidence>
<evidence type="ECO:0000256" key="1">
    <source>
        <dbReference type="ARBA" id="ARBA00022741"/>
    </source>
</evidence>
<evidence type="ECO:0000313" key="5">
    <source>
        <dbReference type="Proteomes" id="UP000823749"/>
    </source>
</evidence>
<dbReference type="Proteomes" id="UP000823749">
    <property type="component" value="Chromosome 1"/>
</dbReference>
<evidence type="ECO:0000313" key="4">
    <source>
        <dbReference type="EMBL" id="KAG5566587.1"/>
    </source>
</evidence>
<accession>A0AAV6LNN6</accession>
<feature type="domain" description="ATPase AAA-type core" evidence="3">
    <location>
        <begin position="802"/>
        <end position="968"/>
    </location>
</feature>
<reference evidence="4" key="1">
    <citation type="submission" date="2020-08" db="EMBL/GenBank/DDBJ databases">
        <title>Plant Genome Project.</title>
        <authorList>
            <person name="Zhang R.-G."/>
        </authorList>
    </citation>
    <scope>NUCLEOTIDE SEQUENCE</scope>
    <source>
        <strain evidence="4">WSP0</strain>
        <tissue evidence="4">Leaf</tissue>
    </source>
</reference>
<organism evidence="4 5">
    <name type="scientific">Rhododendron griersonianum</name>
    <dbReference type="NCBI Taxonomy" id="479676"/>
    <lineage>
        <taxon>Eukaryota</taxon>
        <taxon>Viridiplantae</taxon>
        <taxon>Streptophyta</taxon>
        <taxon>Embryophyta</taxon>
        <taxon>Tracheophyta</taxon>
        <taxon>Spermatophyta</taxon>
        <taxon>Magnoliopsida</taxon>
        <taxon>eudicotyledons</taxon>
        <taxon>Gunneridae</taxon>
        <taxon>Pentapetalae</taxon>
        <taxon>asterids</taxon>
        <taxon>Ericales</taxon>
        <taxon>Ericaceae</taxon>
        <taxon>Ericoideae</taxon>
        <taxon>Rhodoreae</taxon>
        <taxon>Rhododendron</taxon>
    </lineage>
</organism>
<dbReference type="InterPro" id="IPR027417">
    <property type="entry name" value="P-loop_NTPase"/>
</dbReference>
<keyword evidence="5" id="KW-1185">Reference proteome</keyword>
<dbReference type="AlphaFoldDB" id="A0AAV6LNN6"/>
<feature type="domain" description="ATPase AAA-type core" evidence="3">
    <location>
        <begin position="394"/>
        <end position="524"/>
    </location>
</feature>
<dbReference type="GO" id="GO:0034605">
    <property type="term" value="P:cellular response to heat"/>
    <property type="evidence" value="ECO:0007669"/>
    <property type="project" value="TreeGrafter"/>
</dbReference>
<dbReference type="Pfam" id="PF07724">
    <property type="entry name" value="AAA_2"/>
    <property type="match status" value="2"/>
</dbReference>
<proteinExistence type="predicted"/>
<dbReference type="EMBL" id="JACTNZ010000001">
    <property type="protein sequence ID" value="KAG5566587.1"/>
    <property type="molecule type" value="Genomic_DNA"/>
</dbReference>
<keyword evidence="2" id="KW-0067">ATP-binding</keyword>
<dbReference type="InterPro" id="IPR050130">
    <property type="entry name" value="ClpA_ClpB"/>
</dbReference>
<dbReference type="PANTHER" id="PTHR11638:SF18">
    <property type="entry name" value="HEAT SHOCK PROTEIN 104"/>
    <property type="match status" value="1"/>
</dbReference>
<dbReference type="PANTHER" id="PTHR11638">
    <property type="entry name" value="ATP-DEPENDENT CLP PROTEASE"/>
    <property type="match status" value="1"/>
</dbReference>
<dbReference type="SUPFAM" id="SSF52540">
    <property type="entry name" value="P-loop containing nucleoside triphosphate hydrolases"/>
    <property type="match status" value="2"/>
</dbReference>
<sequence>MPVRKNDEVCAGVRGTSHCDLNLSGGVFPLQNLPVGIPLMKSFPYGGKLDLTNESGLRLLCFRCACVVRPPLGGLVCEFLKALESGRLAVMKRFDDVKRFHLCVNIESKLLLLSGFVLLESLRMEDSGAMERRVRHKVAEEDRKRLEWAYGVRIHEDSLTFSCRIVQRFFDDVEKGVEDRECLLKRKAADLLEAACSLLRSQIDAGEYDEDEQRYDADEYKLLRCQVEAHEMRKEKDPAGRFWLLRVEQELKDSTRRLDQFVHRWRHLLLQQQEHSSKDNIQVLQSAREDIQYGWAHNSNDSNFLSILIGKLEGLVNLLADRVSPELGRVVMVGPSLIAEVASSLTGFRPWKPYVKGLDKRLHRRQVGKYIAILTVFHALSRAASKPGPLIATRPIGCFLFLCGDRHGGPELAEALADELFDGLDSLIQFDLLEYKDPCSASRLLGVPESQCEPCALGQLTEAVKSSPFSVVLFSNIDVAHPSVIDILIEIVSRGRLTDGQGSTVDFTKTLIIMTSKLGIDKQLTVTCECFPMGGEFPCKEILDRHPSERRDRCDVFRRLELVSLTFDYCKAAARLRLREIASSMTRRGLIIYPSEAALHLILGWGSWWTGGETTVKAWMEENLVPELRDMCAKGEIDDNHIIYIDILVGEAKLSYKLVKCEDFVEDRGLRQLKESSAELRGLCKEEKQRVKRIFLSQRMLYKLKSSVGTCARIDSERALEAIQEVFSIIDSMVKENNVNLVEKVMQVNEEAELTQGEEPNNKKAEKGLEYIKARLHADLGDQAVGAISAAALRIIDMPSNDPVVSFLFFGLTLCGKEELVNDLAEKFVTADGAKLLIQINLSEYSESGSVSRLMDAFQSYVGSEDCGMQLPGAVRMRPCSIIFLDQVEKAHASVFSALLSVLDHNMFRDHRGRTVDFGDTIVIITSDLGNKEIIACLVDHTYENRKRQSAMKQGGIFRWELLTRVDELVFSNPFAAKEDELRKKPAKDLEVSEPEKAALKFKTEVRELLRGLIGYGSCSCCITALSMQCREVHLFRN</sequence>